<dbReference type="PANTHER" id="PTHR43244">
    <property type="match status" value="1"/>
</dbReference>
<reference evidence="3" key="1">
    <citation type="submission" date="2020-11" db="EMBL/GenBank/DDBJ databases">
        <title>Nocardia NEAU-351.nov., a novel actinomycete isolated from the cow dung.</title>
        <authorList>
            <person name="Zhang X."/>
        </authorList>
    </citation>
    <scope>NUCLEOTIDE SEQUENCE</scope>
    <source>
        <strain evidence="3">NEAU-351</strain>
    </source>
</reference>
<keyword evidence="4" id="KW-1185">Reference proteome</keyword>
<organism evidence="3 4">
    <name type="scientific">Nocardia bovistercoris</name>
    <dbReference type="NCBI Taxonomy" id="2785916"/>
    <lineage>
        <taxon>Bacteria</taxon>
        <taxon>Bacillati</taxon>
        <taxon>Actinomycetota</taxon>
        <taxon>Actinomycetes</taxon>
        <taxon>Mycobacteriales</taxon>
        <taxon>Nocardiaceae</taxon>
        <taxon>Nocardia</taxon>
    </lineage>
</organism>
<comment type="caution">
    <text evidence="3">The sequence shown here is derived from an EMBL/GenBank/DDBJ whole genome shotgun (WGS) entry which is preliminary data.</text>
</comment>
<evidence type="ECO:0000313" key="3">
    <source>
        <dbReference type="EMBL" id="MBH0778882.1"/>
    </source>
</evidence>
<dbReference type="SUPFAM" id="SSF51679">
    <property type="entry name" value="Bacterial luciferase-like"/>
    <property type="match status" value="1"/>
</dbReference>
<dbReference type="RefSeq" id="WP_196151166.1">
    <property type="nucleotide sequence ID" value="NZ_JADMLG010000008.1"/>
</dbReference>
<dbReference type="Proteomes" id="UP000655751">
    <property type="component" value="Unassembled WGS sequence"/>
</dbReference>
<proteinExistence type="predicted"/>
<dbReference type="EMBL" id="JADMLG010000008">
    <property type="protein sequence ID" value="MBH0778882.1"/>
    <property type="molecule type" value="Genomic_DNA"/>
</dbReference>
<feature type="domain" description="Luciferase-like" evidence="2">
    <location>
        <begin position="18"/>
        <end position="236"/>
    </location>
</feature>
<dbReference type="InterPro" id="IPR050564">
    <property type="entry name" value="F420-G6PD/mer"/>
</dbReference>
<dbReference type="InterPro" id="IPR036661">
    <property type="entry name" value="Luciferase-like_sf"/>
</dbReference>
<dbReference type="GO" id="GO:0016705">
    <property type="term" value="F:oxidoreductase activity, acting on paired donors, with incorporation or reduction of molecular oxygen"/>
    <property type="evidence" value="ECO:0007669"/>
    <property type="project" value="InterPro"/>
</dbReference>
<sequence length="298" mass="32508">MRARPASSRVDFGLFLIPEADNYHELTELVTYADTAGLDLVGIQDHPYQRRFFDTWTLLTALAVRTSRLRWFPDVANLPLRNPAVLAKAVASLDIITGGRVHLGLGAGAFHDAIVAMGGPRHEGRDAVLALGEAMAVIRAMWSDERSVRVLGRFHTLDGAHPGPAPSRDPGIWLGAKGPRMLALTGYAADGWLPSSGWAPPEFLTEANKRIDEAAATAGRDPSAVRRIYNVSGAITDEGVDRGFLEGPASRWVDELTALHHDQRVDGFVFWPMEGEPFDQIRRYSEQVVPAVRAAVTA</sequence>
<dbReference type="PANTHER" id="PTHR43244:SF1">
    <property type="entry name" value="5,10-METHYLENETETRAHYDROMETHANOPTERIN REDUCTASE"/>
    <property type="match status" value="1"/>
</dbReference>
<dbReference type="InterPro" id="IPR011251">
    <property type="entry name" value="Luciferase-like_dom"/>
</dbReference>
<gene>
    <name evidence="3" type="ORF">IT779_21620</name>
</gene>
<name>A0A931N4N1_9NOCA</name>
<dbReference type="CDD" id="cd01097">
    <property type="entry name" value="Tetrahydromethanopterin_reductase"/>
    <property type="match status" value="1"/>
</dbReference>
<evidence type="ECO:0000313" key="4">
    <source>
        <dbReference type="Proteomes" id="UP000655751"/>
    </source>
</evidence>
<dbReference type="AlphaFoldDB" id="A0A931N4N1"/>
<protein>
    <submittedName>
        <fullName evidence="3">LLM class flavin-dependent oxidoreductase</fullName>
    </submittedName>
</protein>
<evidence type="ECO:0000256" key="1">
    <source>
        <dbReference type="ARBA" id="ARBA00023002"/>
    </source>
</evidence>
<keyword evidence="1" id="KW-0560">Oxidoreductase</keyword>
<dbReference type="Gene3D" id="3.20.20.30">
    <property type="entry name" value="Luciferase-like domain"/>
    <property type="match status" value="1"/>
</dbReference>
<accession>A0A931N4N1</accession>
<dbReference type="Pfam" id="PF00296">
    <property type="entry name" value="Bac_luciferase"/>
    <property type="match status" value="1"/>
</dbReference>
<evidence type="ECO:0000259" key="2">
    <source>
        <dbReference type="Pfam" id="PF00296"/>
    </source>
</evidence>